<feature type="compositionally biased region" description="Basic and acidic residues" evidence="1">
    <location>
        <begin position="229"/>
        <end position="239"/>
    </location>
</feature>
<evidence type="ECO:0000313" key="3">
    <source>
        <dbReference type="Proteomes" id="UP000789359"/>
    </source>
</evidence>
<gene>
    <name evidence="2" type="ORF">LMG8286_00590</name>
</gene>
<feature type="region of interest" description="Disordered" evidence="1">
    <location>
        <begin position="227"/>
        <end position="253"/>
    </location>
</feature>
<accession>A0ABM8Q216</accession>
<dbReference type="RefSeq" id="WP_230056368.1">
    <property type="nucleotide sequence ID" value="NZ_CAJHOE010000001.1"/>
</dbReference>
<evidence type="ECO:0000256" key="1">
    <source>
        <dbReference type="SAM" id="MobiDB-lite"/>
    </source>
</evidence>
<dbReference type="EMBL" id="CAJHOE010000001">
    <property type="protein sequence ID" value="CAD7286887.1"/>
    <property type="molecule type" value="Genomic_DNA"/>
</dbReference>
<sequence>MITQITKGTGGIGDYLKTGKKKDSRLTRDEKDDRVVFTGNLELIEDSINRQQSNSKKGKDKEAYYHISLSFTDDEWQRLYDKGEINNLIEDYLRLTFPNHNLSELLYYAEAHLPIIKEEPFIPRAQTNENNKRLNAAHINSEPLQRKPHIHLIVSLENLEYTAEIRSGGLIYNKNKAVMAKAVEKFKRVVNDILSNKYELNNINPIGLSEDKLKTQWENFQKAAQKVSKGKERNNKMEENSNLQILDSKPSEDPDIKDLLSDSICSTIDNLLKTVEQNAEIKASYYDRGKKFNGLDMSDFLSIINEKYKINAELTDKGKAKVKGFTGSFNLTDLMCKVVYNGRKGAFFHVVNELEQIYNTIQAYKKEAKITLSVTDDFKELKGSTSQKPKYQALNNWKTIQVEPYNIDNVLKSYSAISMAEFANGKREASNIKSIIPTLIYDIDNTEYKEGRSNHQFSIENAISMLQSKGIQGYIYPSASHLLDKKTEKFRLIIPTTKAPKIKEYKNYIQDITKELGLNSIVDKVSNSPSQLYYTPKSGVSIINIKGNVLNNEKVLKDASIKSEIDNLDTNTLNKSLDSVRGHEFKNDPKDTIDKSQFLTRVSYTAISKQIPIKDIMEYFDETTTIQRCQGHQILHNKNGRHLYLPEENTAFLFKENKHYTPYVYMTEKFQEAYEAIKNDNLKASILNKLKIKPEDKTKFLEEVQTNNPNLYSKTIFKIDALTKYWDKITKINYVGMVHNIKKFMKNWNDEKGLIELKSHYKLLDAKVYGSSIKLGYIYIDKNELYANGLPKDFGSKEEILEQKLVKESNPKIKTENKITNKGASHEFGI</sequence>
<evidence type="ECO:0000313" key="2">
    <source>
        <dbReference type="EMBL" id="CAD7286887.1"/>
    </source>
</evidence>
<organism evidence="2 3">
    <name type="scientific">Campylobacter suis</name>
    <dbReference type="NCBI Taxonomy" id="2790657"/>
    <lineage>
        <taxon>Bacteria</taxon>
        <taxon>Pseudomonadati</taxon>
        <taxon>Campylobacterota</taxon>
        <taxon>Epsilonproteobacteria</taxon>
        <taxon>Campylobacterales</taxon>
        <taxon>Campylobacteraceae</taxon>
        <taxon>Campylobacter</taxon>
    </lineage>
</organism>
<reference evidence="2 3" key="1">
    <citation type="submission" date="2020-11" db="EMBL/GenBank/DDBJ databases">
        <authorList>
            <person name="Peeters C."/>
        </authorList>
    </citation>
    <scope>NUCLEOTIDE SEQUENCE [LARGE SCALE GENOMIC DNA]</scope>
    <source>
        <strain evidence="2 3">LMG 8286</strain>
    </source>
</reference>
<comment type="caution">
    <text evidence="2">The sequence shown here is derived from an EMBL/GenBank/DDBJ whole genome shotgun (WGS) entry which is preliminary data.</text>
</comment>
<name>A0ABM8Q216_9BACT</name>
<protein>
    <recommendedName>
        <fullName evidence="4">Large polyvalent protein-associated domain-containing protein</fullName>
    </recommendedName>
</protein>
<dbReference type="Proteomes" id="UP000789359">
    <property type="component" value="Unassembled WGS sequence"/>
</dbReference>
<keyword evidence="3" id="KW-1185">Reference proteome</keyword>
<evidence type="ECO:0008006" key="4">
    <source>
        <dbReference type="Google" id="ProtNLM"/>
    </source>
</evidence>
<proteinExistence type="predicted"/>